<protein>
    <submittedName>
        <fullName evidence="1">Uncharacterized protein</fullName>
    </submittedName>
</protein>
<dbReference type="EMBL" id="UINC01152623">
    <property type="protein sequence ID" value="SVD46898.1"/>
    <property type="molecule type" value="Genomic_DNA"/>
</dbReference>
<dbReference type="AlphaFoldDB" id="A0A382VLW3"/>
<evidence type="ECO:0000313" key="1">
    <source>
        <dbReference type="EMBL" id="SVD46898.1"/>
    </source>
</evidence>
<sequence>MSKLYDKAIMANVARTEIAGKYNTKWTPDAIKIHNKDKQDEELENRATLECIVCGSVLHGEEPRIQIVCDDCKDVRFSPLPPMSPFTNK</sequence>
<accession>A0A382VLW3</accession>
<reference evidence="1" key="1">
    <citation type="submission" date="2018-05" db="EMBL/GenBank/DDBJ databases">
        <authorList>
            <person name="Lanie J.A."/>
            <person name="Ng W.-L."/>
            <person name="Kazmierczak K.M."/>
            <person name="Andrzejewski T.M."/>
            <person name="Davidsen T.M."/>
            <person name="Wayne K.J."/>
            <person name="Tettelin H."/>
            <person name="Glass J.I."/>
            <person name="Rusch D."/>
            <person name="Podicherti R."/>
            <person name="Tsui H.-C.T."/>
            <person name="Winkler M.E."/>
        </authorList>
    </citation>
    <scope>NUCLEOTIDE SEQUENCE</scope>
</reference>
<organism evidence="1">
    <name type="scientific">marine metagenome</name>
    <dbReference type="NCBI Taxonomy" id="408172"/>
    <lineage>
        <taxon>unclassified sequences</taxon>
        <taxon>metagenomes</taxon>
        <taxon>ecological metagenomes</taxon>
    </lineage>
</organism>
<proteinExistence type="predicted"/>
<gene>
    <name evidence="1" type="ORF">METZ01_LOCUS399752</name>
</gene>
<name>A0A382VLW3_9ZZZZ</name>